<dbReference type="Proteomes" id="UP000324222">
    <property type="component" value="Unassembled WGS sequence"/>
</dbReference>
<evidence type="ECO:0000313" key="2">
    <source>
        <dbReference type="EMBL" id="MPD03260.1"/>
    </source>
</evidence>
<gene>
    <name evidence="2" type="ORF">E2C01_098887</name>
</gene>
<name>A0A5B7K846_PORTR</name>
<comment type="caution">
    <text evidence="2">The sequence shown here is derived from an EMBL/GenBank/DDBJ whole genome shotgun (WGS) entry which is preliminary data.</text>
</comment>
<dbReference type="OrthoDB" id="5581181at2759"/>
<dbReference type="AlphaFoldDB" id="A0A5B7K846"/>
<sequence length="147" mass="16579">MSRVSSAVGELYSSATAFLPQIHRCEMLCEKTGAKYEEYVPGGLMEHFKLHLRATLHSQMPAAFTLLFQKFYAAAFKVFYYTEIGSQGELKLFSCMEWCMCVCVCVCVCVCACVCVCVFSESIVGGYNFIHFYIFIILEFEVQATLA</sequence>
<dbReference type="EMBL" id="VSRR010135411">
    <property type="protein sequence ID" value="MPD03260.1"/>
    <property type="molecule type" value="Genomic_DNA"/>
</dbReference>
<keyword evidence="1" id="KW-0812">Transmembrane</keyword>
<accession>A0A5B7K846</accession>
<evidence type="ECO:0000256" key="1">
    <source>
        <dbReference type="SAM" id="Phobius"/>
    </source>
</evidence>
<organism evidence="2 3">
    <name type="scientific">Portunus trituberculatus</name>
    <name type="common">Swimming crab</name>
    <name type="synonym">Neptunus trituberculatus</name>
    <dbReference type="NCBI Taxonomy" id="210409"/>
    <lineage>
        <taxon>Eukaryota</taxon>
        <taxon>Metazoa</taxon>
        <taxon>Ecdysozoa</taxon>
        <taxon>Arthropoda</taxon>
        <taxon>Crustacea</taxon>
        <taxon>Multicrustacea</taxon>
        <taxon>Malacostraca</taxon>
        <taxon>Eumalacostraca</taxon>
        <taxon>Eucarida</taxon>
        <taxon>Decapoda</taxon>
        <taxon>Pleocyemata</taxon>
        <taxon>Brachyura</taxon>
        <taxon>Eubrachyura</taxon>
        <taxon>Portunoidea</taxon>
        <taxon>Portunidae</taxon>
        <taxon>Portuninae</taxon>
        <taxon>Portunus</taxon>
    </lineage>
</organism>
<feature type="transmembrane region" description="Helical" evidence="1">
    <location>
        <begin position="98"/>
        <end position="123"/>
    </location>
</feature>
<evidence type="ECO:0000313" key="3">
    <source>
        <dbReference type="Proteomes" id="UP000324222"/>
    </source>
</evidence>
<protein>
    <submittedName>
        <fullName evidence="2">Uncharacterized protein</fullName>
    </submittedName>
</protein>
<keyword evidence="1" id="KW-1133">Transmembrane helix</keyword>
<keyword evidence="1" id="KW-0472">Membrane</keyword>
<keyword evidence="3" id="KW-1185">Reference proteome</keyword>
<proteinExistence type="predicted"/>
<reference evidence="2 3" key="1">
    <citation type="submission" date="2019-05" db="EMBL/GenBank/DDBJ databases">
        <title>Another draft genome of Portunus trituberculatus and its Hox gene families provides insights of decapod evolution.</title>
        <authorList>
            <person name="Jeong J.-H."/>
            <person name="Song I."/>
            <person name="Kim S."/>
            <person name="Choi T."/>
            <person name="Kim D."/>
            <person name="Ryu S."/>
            <person name="Kim W."/>
        </authorList>
    </citation>
    <scope>NUCLEOTIDE SEQUENCE [LARGE SCALE GENOMIC DNA]</scope>
    <source>
        <tissue evidence="2">Muscle</tissue>
    </source>
</reference>